<feature type="domain" description="Ig-like" evidence="3">
    <location>
        <begin position="799"/>
        <end position="883"/>
    </location>
</feature>
<dbReference type="GO" id="GO:0007156">
    <property type="term" value="P:homophilic cell adhesion via plasma membrane adhesion molecules"/>
    <property type="evidence" value="ECO:0007669"/>
    <property type="project" value="TreeGrafter"/>
</dbReference>
<dbReference type="Gene3D" id="2.60.40.10">
    <property type="entry name" value="Immunoglobulins"/>
    <property type="match status" value="2"/>
</dbReference>
<evidence type="ECO:0000259" key="3">
    <source>
        <dbReference type="PROSITE" id="PS50835"/>
    </source>
</evidence>
<dbReference type="Pfam" id="PF13927">
    <property type="entry name" value="Ig_3"/>
    <property type="match status" value="2"/>
</dbReference>
<feature type="non-terminal residue" evidence="4">
    <location>
        <position position="1"/>
    </location>
</feature>
<dbReference type="GO" id="GO:0005886">
    <property type="term" value="C:plasma membrane"/>
    <property type="evidence" value="ECO:0007669"/>
    <property type="project" value="TreeGrafter"/>
</dbReference>
<keyword evidence="2" id="KW-0812">Transmembrane</keyword>
<evidence type="ECO:0000313" key="5">
    <source>
        <dbReference type="Proteomes" id="UP000078492"/>
    </source>
</evidence>
<reference evidence="4 5" key="1">
    <citation type="submission" date="2015-09" db="EMBL/GenBank/DDBJ databases">
        <title>Trachymyrmex cornetzi WGS genome.</title>
        <authorList>
            <person name="Nygaard S."/>
            <person name="Hu H."/>
            <person name="Boomsma J."/>
            <person name="Zhang G."/>
        </authorList>
    </citation>
    <scope>NUCLEOTIDE SEQUENCE [LARGE SCALE GENOMIC DNA]</scope>
    <source>
        <strain evidence="4">Tcor2-1</strain>
        <tissue evidence="4">Whole body</tissue>
    </source>
</reference>
<name>A0A195DQG8_9HYME</name>
<dbReference type="Proteomes" id="UP000078492">
    <property type="component" value="Unassembled WGS sequence"/>
</dbReference>
<dbReference type="SMART" id="SM00408">
    <property type="entry name" value="IGc2"/>
    <property type="match status" value="2"/>
</dbReference>
<dbReference type="Gene3D" id="3.40.50.11530">
    <property type="match status" value="1"/>
</dbReference>
<keyword evidence="5" id="KW-1185">Reference proteome</keyword>
<proteinExistence type="predicted"/>
<dbReference type="SUPFAM" id="SSF48726">
    <property type="entry name" value="Immunoglobulin"/>
    <property type="match status" value="2"/>
</dbReference>
<dbReference type="InterPro" id="IPR036179">
    <property type="entry name" value="Ig-like_dom_sf"/>
</dbReference>
<evidence type="ECO:0000256" key="1">
    <source>
        <dbReference type="ARBA" id="ARBA00023319"/>
    </source>
</evidence>
<gene>
    <name evidence="4" type="ORF">ALC57_12692</name>
</gene>
<accession>A0A195DQG8</accession>
<dbReference type="GO" id="GO:0098632">
    <property type="term" value="F:cell-cell adhesion mediator activity"/>
    <property type="evidence" value="ECO:0007669"/>
    <property type="project" value="TreeGrafter"/>
</dbReference>
<dbReference type="CDD" id="cd00096">
    <property type="entry name" value="Ig"/>
    <property type="match status" value="1"/>
</dbReference>
<dbReference type="InterPro" id="IPR013783">
    <property type="entry name" value="Ig-like_fold"/>
</dbReference>
<dbReference type="GO" id="GO:0007411">
    <property type="term" value="P:axon guidance"/>
    <property type="evidence" value="ECO:0007669"/>
    <property type="project" value="TreeGrafter"/>
</dbReference>
<dbReference type="GO" id="GO:0070593">
    <property type="term" value="P:dendrite self-avoidance"/>
    <property type="evidence" value="ECO:0007669"/>
    <property type="project" value="TreeGrafter"/>
</dbReference>
<dbReference type="PANTHER" id="PTHR10075:SF109">
    <property type="entry name" value="NEURAL_ECTODERMAL DEVELOPMENT FACTOR IMP-L2"/>
    <property type="match status" value="1"/>
</dbReference>
<dbReference type="EMBL" id="KQ980612">
    <property type="protein sequence ID" value="KYN15150.1"/>
    <property type="molecule type" value="Genomic_DNA"/>
</dbReference>
<evidence type="ECO:0000313" key="4">
    <source>
        <dbReference type="EMBL" id="KYN15150.1"/>
    </source>
</evidence>
<sequence length="894" mass="103587">VSYFIFQYKFREKQPKDKNNYDTIEYNSMFLNYCTAEEVPDHESYDVFFDEALEEGDSHNSLKVQFAPPKRECKYEIALLVDPSIKNQKECMDYDFDKVVDIKSNIHTVDRSVCFFKNTNQSAFVSNDKSTTVYLYKDNIWLWFKYIFTGCYALRYRINNRKYITGHSIFLNTTYQRAEVQEPQVICKYKDIDTKQSDSEKKQVVKNFTLDIFLPANTGDNLRLGLISPRNKDQQKCIWRGEPILYSWTIRLKVVRVPYNEIRDQHCSIKLEKPTANGKYIKRVRCNFQIETQTEGHCFRYLLSDRRCQSDTIWKPECFRYSREDGILHEVPCLWLQRCTKSYEPQDTIVSRQIKSDMMLSASWYLLLPIIAIVLIISAVIGILCFWHYSCIRREEINLYINPQHDDSDYPKSIDFDIIDNVIEKTIDHGNSSCDDIVLLYTNHSTSFMTLMKDFRETLTKMCSCSVHDWHNGTVWNEVARVGTVSWFIKLFDNGCRVIWVDTPFTRSVVISNTRDNESSLDKLRKYYEIHDFRDMSFRAVLEVAKSKVNEVARQYRRHFVVRFEGLESTANVNDPFLDLSPHARYYMPQHLVQLCSDFRDREYGGGAITDSFQMQLCLAYLLTLVVATDVAFGSPLTFFLMTNASYTRANVDQFSAPNRLKNEIKSAGMKKSGFTTTWTRILQNPPDSLEVAVGSRVELQCEVVGNPPPQVYWITGNEPERQIQELTARAQETSNDISTEWEGLSQITSTYVIDCIRVEDQGLKYCVSVSKNVVVQSTPTVLLVNSTKATECNSESQPTITLHASWRFALDESTVILPCRVVGQPAPYLFWLDSSSKIISPTTHTRHTILPSGDLQITDLDWPDMGEYTCKVQSGYTEKSISTFLYPVLPVRT</sequence>
<dbReference type="InterPro" id="IPR007110">
    <property type="entry name" value="Ig-like_dom"/>
</dbReference>
<organism evidence="4 5">
    <name type="scientific">Trachymyrmex cornetzi</name>
    <dbReference type="NCBI Taxonomy" id="471704"/>
    <lineage>
        <taxon>Eukaryota</taxon>
        <taxon>Metazoa</taxon>
        <taxon>Ecdysozoa</taxon>
        <taxon>Arthropoda</taxon>
        <taxon>Hexapoda</taxon>
        <taxon>Insecta</taxon>
        <taxon>Pterygota</taxon>
        <taxon>Neoptera</taxon>
        <taxon>Endopterygota</taxon>
        <taxon>Hymenoptera</taxon>
        <taxon>Apocrita</taxon>
        <taxon>Aculeata</taxon>
        <taxon>Formicoidea</taxon>
        <taxon>Formicidae</taxon>
        <taxon>Myrmicinae</taxon>
        <taxon>Trachymyrmex</taxon>
    </lineage>
</organism>
<feature type="transmembrane region" description="Helical" evidence="2">
    <location>
        <begin position="364"/>
        <end position="389"/>
    </location>
</feature>
<protein>
    <submittedName>
        <fullName evidence="4">Neural/ectodermal development factor IMP-L2</fullName>
    </submittedName>
</protein>
<keyword evidence="2" id="KW-1133">Transmembrane helix</keyword>
<dbReference type="PANTHER" id="PTHR10075">
    <property type="entry name" value="BASIGIN RELATED"/>
    <property type="match status" value="1"/>
</dbReference>
<dbReference type="SMART" id="SM00409">
    <property type="entry name" value="IG"/>
    <property type="match status" value="2"/>
</dbReference>
<dbReference type="InterPro" id="IPR003598">
    <property type="entry name" value="Ig_sub2"/>
</dbReference>
<dbReference type="InterPro" id="IPR003599">
    <property type="entry name" value="Ig_sub"/>
</dbReference>
<dbReference type="GO" id="GO:0030424">
    <property type="term" value="C:axon"/>
    <property type="evidence" value="ECO:0007669"/>
    <property type="project" value="TreeGrafter"/>
</dbReference>
<feature type="transmembrane region" description="Helical" evidence="2">
    <location>
        <begin position="619"/>
        <end position="641"/>
    </location>
</feature>
<feature type="domain" description="Ig-like" evidence="3">
    <location>
        <begin position="680"/>
        <end position="783"/>
    </location>
</feature>
<keyword evidence="2" id="KW-0472">Membrane</keyword>
<dbReference type="AlphaFoldDB" id="A0A195DQG8"/>
<keyword evidence="1" id="KW-0393">Immunoglobulin domain</keyword>
<dbReference type="PROSITE" id="PS50835">
    <property type="entry name" value="IG_LIKE"/>
    <property type="match status" value="2"/>
</dbReference>
<dbReference type="STRING" id="471704.A0A195DQG8"/>
<evidence type="ECO:0000256" key="2">
    <source>
        <dbReference type="SAM" id="Phobius"/>
    </source>
</evidence>